<dbReference type="InterPro" id="IPR006700">
    <property type="entry name" value="RsmE"/>
</dbReference>
<proteinExistence type="inferred from homology"/>
<evidence type="ECO:0000256" key="3">
    <source>
        <dbReference type="ARBA" id="ARBA00022490"/>
    </source>
</evidence>
<dbReference type="EC" id="2.1.1.193" evidence="10"/>
<comment type="subcellular location">
    <subcellularLocation>
        <location evidence="1 10">Cytoplasm</location>
    </subcellularLocation>
</comment>
<evidence type="ECO:0000259" key="12">
    <source>
        <dbReference type="Pfam" id="PF20260"/>
    </source>
</evidence>
<dbReference type="InterPro" id="IPR015947">
    <property type="entry name" value="PUA-like_sf"/>
</dbReference>
<evidence type="ECO:0000313" key="14">
    <source>
        <dbReference type="Proteomes" id="UP000663859"/>
    </source>
</evidence>
<keyword evidence="5 10" id="KW-0489">Methyltransferase</keyword>
<comment type="catalytic activity">
    <reaction evidence="9 10">
        <text>uridine(1498) in 16S rRNA + S-adenosyl-L-methionine = N(3)-methyluridine(1498) in 16S rRNA + S-adenosyl-L-homocysteine + H(+)</text>
        <dbReference type="Rhea" id="RHEA:42920"/>
        <dbReference type="Rhea" id="RHEA-COMP:10283"/>
        <dbReference type="Rhea" id="RHEA-COMP:10284"/>
        <dbReference type="ChEBI" id="CHEBI:15378"/>
        <dbReference type="ChEBI" id="CHEBI:57856"/>
        <dbReference type="ChEBI" id="CHEBI:59789"/>
        <dbReference type="ChEBI" id="CHEBI:65315"/>
        <dbReference type="ChEBI" id="CHEBI:74502"/>
        <dbReference type="EC" id="2.1.1.193"/>
    </reaction>
</comment>
<evidence type="ECO:0000259" key="11">
    <source>
        <dbReference type="Pfam" id="PF04452"/>
    </source>
</evidence>
<organism evidence="13 14">
    <name type="scientific">Candidatus Methylacidithermus pantelleriae</name>
    <dbReference type="NCBI Taxonomy" id="2744239"/>
    <lineage>
        <taxon>Bacteria</taxon>
        <taxon>Pseudomonadati</taxon>
        <taxon>Verrucomicrobiota</taxon>
        <taxon>Methylacidiphilae</taxon>
        <taxon>Methylacidiphilales</taxon>
        <taxon>Methylacidiphilaceae</taxon>
        <taxon>Candidatus Methylacidithermus</taxon>
    </lineage>
</organism>
<keyword evidence="14" id="KW-1185">Reference proteome</keyword>
<dbReference type="PANTHER" id="PTHR30027">
    <property type="entry name" value="RIBOSOMAL RNA SMALL SUBUNIT METHYLTRANSFERASE E"/>
    <property type="match status" value="1"/>
</dbReference>
<dbReference type="RefSeq" id="WP_174582642.1">
    <property type="nucleotide sequence ID" value="NZ_CAJNOB010000071.1"/>
</dbReference>
<dbReference type="Proteomes" id="UP000663859">
    <property type="component" value="Unassembled WGS sequence"/>
</dbReference>
<feature type="domain" description="Ribosomal RNA small subunit methyltransferase E PUA-like" evidence="12">
    <location>
        <begin position="17"/>
        <end position="60"/>
    </location>
</feature>
<keyword evidence="3 10" id="KW-0963">Cytoplasm</keyword>
<evidence type="ECO:0000256" key="5">
    <source>
        <dbReference type="ARBA" id="ARBA00022603"/>
    </source>
</evidence>
<dbReference type="CDD" id="cd18084">
    <property type="entry name" value="RsmE-like"/>
    <property type="match status" value="1"/>
</dbReference>
<dbReference type="EMBL" id="CAJNOB010000071">
    <property type="protein sequence ID" value="CAF0705287.1"/>
    <property type="molecule type" value="Genomic_DNA"/>
</dbReference>
<dbReference type="SUPFAM" id="SSF75217">
    <property type="entry name" value="alpha/beta knot"/>
    <property type="match status" value="1"/>
</dbReference>
<evidence type="ECO:0000256" key="1">
    <source>
        <dbReference type="ARBA" id="ARBA00004496"/>
    </source>
</evidence>
<dbReference type="PANTHER" id="PTHR30027:SF3">
    <property type="entry name" value="16S RRNA (URACIL(1498)-N(3))-METHYLTRANSFERASE"/>
    <property type="match status" value="1"/>
</dbReference>
<evidence type="ECO:0000256" key="7">
    <source>
        <dbReference type="ARBA" id="ARBA00022691"/>
    </source>
</evidence>
<dbReference type="GO" id="GO:0005737">
    <property type="term" value="C:cytoplasm"/>
    <property type="evidence" value="ECO:0007669"/>
    <property type="project" value="UniProtKB-SubCell"/>
</dbReference>
<keyword evidence="7 10" id="KW-0949">S-adenosyl-L-methionine</keyword>
<dbReference type="Pfam" id="PF20260">
    <property type="entry name" value="PUA_4"/>
    <property type="match status" value="1"/>
</dbReference>
<evidence type="ECO:0000256" key="6">
    <source>
        <dbReference type="ARBA" id="ARBA00022679"/>
    </source>
</evidence>
<dbReference type="SUPFAM" id="SSF88697">
    <property type="entry name" value="PUA domain-like"/>
    <property type="match status" value="1"/>
</dbReference>
<comment type="function">
    <text evidence="8 10">Specifically methylates the N3 position of the uracil ring of uridine 1498 (m3U1498) in 16S rRNA. Acts on the fully assembled 30S ribosomal subunit.</text>
</comment>
<accession>A0A8J2FTZ1</accession>
<name>A0A8J2FTZ1_9BACT</name>
<keyword evidence="4 10" id="KW-0698">rRNA processing</keyword>
<dbReference type="InterPro" id="IPR046886">
    <property type="entry name" value="RsmE_MTase_dom"/>
</dbReference>
<evidence type="ECO:0000313" key="13">
    <source>
        <dbReference type="EMBL" id="CAF0705287.1"/>
    </source>
</evidence>
<dbReference type="Pfam" id="PF04452">
    <property type="entry name" value="Methyltrans_RNA"/>
    <property type="match status" value="1"/>
</dbReference>
<evidence type="ECO:0000256" key="2">
    <source>
        <dbReference type="ARBA" id="ARBA00005528"/>
    </source>
</evidence>
<dbReference type="AlphaFoldDB" id="A0A8J2FTZ1"/>
<dbReference type="NCBIfam" id="TIGR00046">
    <property type="entry name" value="RsmE family RNA methyltransferase"/>
    <property type="match status" value="1"/>
</dbReference>
<sequence>MHRYFCPQPESGLLSPGESHHCQRVHRQVPGDLIRVFDGQGREWTARLLGTEGKSVRFELLELHTSPPPFPLVGLGLALIKARALEWALEKSVELGVREIHLVRTVHSVVHWRDPEVSQKLARWQTVVIEAAKQCGQTWLPELFAPASIEGFLSRVPPNASKFLASLRSDAIPWKEAWAKVCHASPIFLMIGPEGDFTPEEEEQARAKGFVPVSLGPLTLRSETAALCLLSALRLFA</sequence>
<dbReference type="InterPro" id="IPR046887">
    <property type="entry name" value="RsmE_PUA-like"/>
</dbReference>
<protein>
    <recommendedName>
        <fullName evidence="10">Ribosomal RNA small subunit methyltransferase E</fullName>
        <ecNumber evidence="10">2.1.1.193</ecNumber>
    </recommendedName>
</protein>
<dbReference type="Gene3D" id="3.40.1280.10">
    <property type="match status" value="1"/>
</dbReference>
<evidence type="ECO:0000256" key="4">
    <source>
        <dbReference type="ARBA" id="ARBA00022552"/>
    </source>
</evidence>
<evidence type="ECO:0000256" key="8">
    <source>
        <dbReference type="ARBA" id="ARBA00025699"/>
    </source>
</evidence>
<gene>
    <name evidence="13" type="ORF">MPNT_90042</name>
</gene>
<keyword evidence="6 10" id="KW-0808">Transferase</keyword>
<dbReference type="PIRSF" id="PIRSF015601">
    <property type="entry name" value="MTase_slr0722"/>
    <property type="match status" value="1"/>
</dbReference>
<comment type="caution">
    <text evidence="13">The sequence shown here is derived from an EMBL/GenBank/DDBJ whole genome shotgun (WGS) entry which is preliminary data.</text>
</comment>
<dbReference type="InterPro" id="IPR029028">
    <property type="entry name" value="Alpha/beta_knot_MTases"/>
</dbReference>
<dbReference type="InterPro" id="IPR029026">
    <property type="entry name" value="tRNA_m1G_MTases_N"/>
</dbReference>
<dbReference type="GO" id="GO:0070475">
    <property type="term" value="P:rRNA base methylation"/>
    <property type="evidence" value="ECO:0007669"/>
    <property type="project" value="TreeGrafter"/>
</dbReference>
<evidence type="ECO:0000256" key="10">
    <source>
        <dbReference type="PIRNR" id="PIRNR015601"/>
    </source>
</evidence>
<feature type="domain" description="Ribosomal RNA small subunit methyltransferase E methyltransferase" evidence="11">
    <location>
        <begin position="73"/>
        <end position="233"/>
    </location>
</feature>
<reference evidence="13" key="1">
    <citation type="submission" date="2021-02" db="EMBL/GenBank/DDBJ databases">
        <authorList>
            <person name="Cremers G."/>
            <person name="Picone N."/>
        </authorList>
    </citation>
    <scope>NUCLEOTIDE SEQUENCE</scope>
    <source>
        <strain evidence="13">PQ17</strain>
    </source>
</reference>
<evidence type="ECO:0000256" key="9">
    <source>
        <dbReference type="ARBA" id="ARBA00047944"/>
    </source>
</evidence>
<dbReference type="GO" id="GO:0070042">
    <property type="term" value="F:rRNA (uridine-N3-)-methyltransferase activity"/>
    <property type="evidence" value="ECO:0007669"/>
    <property type="project" value="TreeGrafter"/>
</dbReference>
<comment type="similarity">
    <text evidence="2 10">Belongs to the RNA methyltransferase RsmE family.</text>
</comment>